<reference evidence="1 2" key="1">
    <citation type="journal article" date="2014" name="PLoS Genet.">
        <title>Phylogenetically driven sequencing of extremely halophilic archaea reveals strategies for static and dynamic osmo-response.</title>
        <authorList>
            <person name="Becker E.A."/>
            <person name="Seitzer P.M."/>
            <person name="Tritt A."/>
            <person name="Larsen D."/>
            <person name="Krusor M."/>
            <person name="Yao A.I."/>
            <person name="Wu D."/>
            <person name="Madern D."/>
            <person name="Eisen J.A."/>
            <person name="Darling A.E."/>
            <person name="Facciotti M.T."/>
        </authorList>
    </citation>
    <scope>NUCLEOTIDE SEQUENCE [LARGE SCALE GENOMIC DNA]</scope>
    <source>
        <strain evidence="1 2">JCM 14978</strain>
    </source>
</reference>
<evidence type="ECO:0000313" key="1">
    <source>
        <dbReference type="EMBL" id="EMA69591.1"/>
    </source>
</evidence>
<name>M0PHP5_9EURY</name>
<sequence length="104" mass="11651">MIDNRVVVRSLALLNELMQADARIWFRTRENEMTRFCGGFVAIRAGRPTGEIHDEVSVNVDGELGTVMQTNIEMPVEFGSKLLSITLGECWHTTTSKVLTIRIG</sequence>
<dbReference type="EMBL" id="AOJH01000009">
    <property type="protein sequence ID" value="EMA69591.1"/>
    <property type="molecule type" value="Genomic_DNA"/>
</dbReference>
<evidence type="ECO:0000313" key="2">
    <source>
        <dbReference type="Proteomes" id="UP000011546"/>
    </source>
</evidence>
<comment type="caution">
    <text evidence="1">The sequence shown here is derived from an EMBL/GenBank/DDBJ whole genome shotgun (WGS) entry which is preliminary data.</text>
</comment>
<dbReference type="AlphaFoldDB" id="M0PHP5"/>
<dbReference type="Proteomes" id="UP000011546">
    <property type="component" value="Unassembled WGS sequence"/>
</dbReference>
<accession>M0PHP5</accession>
<gene>
    <name evidence="1" type="ORF">C468_01290</name>
</gene>
<organism evidence="1 2">
    <name type="scientific">Halorubrum kocurii JCM 14978</name>
    <dbReference type="NCBI Taxonomy" id="1230456"/>
    <lineage>
        <taxon>Archaea</taxon>
        <taxon>Methanobacteriati</taxon>
        <taxon>Methanobacteriota</taxon>
        <taxon>Stenosarchaea group</taxon>
        <taxon>Halobacteria</taxon>
        <taxon>Halobacteriales</taxon>
        <taxon>Haloferacaceae</taxon>
        <taxon>Halorubrum</taxon>
    </lineage>
</organism>
<dbReference type="STRING" id="1230456.C468_01290"/>
<proteinExistence type="predicted"/>
<keyword evidence="2" id="KW-1185">Reference proteome</keyword>
<protein>
    <submittedName>
        <fullName evidence="1">Uncharacterized protein</fullName>
    </submittedName>
</protein>